<dbReference type="InterPro" id="IPR029351">
    <property type="entry name" value="GAD_dom"/>
</dbReference>
<dbReference type="Gene3D" id="3.30.930.10">
    <property type="entry name" value="Bira Bifunctional Protein, Domain 2"/>
    <property type="match status" value="1"/>
</dbReference>
<evidence type="ECO:0000256" key="6">
    <source>
        <dbReference type="ARBA" id="ARBA00023146"/>
    </source>
</evidence>
<accession>A0A2P7Q0V6</accession>
<evidence type="ECO:0000256" key="1">
    <source>
        <dbReference type="ARBA" id="ARBA00006303"/>
    </source>
</evidence>
<comment type="function">
    <text evidence="7">Catalyzes the attachment of L-aspartate to tRNA(Asp) in a two-step reaction: L-aspartate is first activated by ATP to form Asp-AMP and then transferred to the acceptor end of tRNA(Asp).</text>
</comment>
<dbReference type="SUPFAM" id="SSF55261">
    <property type="entry name" value="GAD domain-like"/>
    <property type="match status" value="1"/>
</dbReference>
<dbReference type="SUPFAM" id="SSF50249">
    <property type="entry name" value="Nucleic acid-binding proteins"/>
    <property type="match status" value="1"/>
</dbReference>
<comment type="similarity">
    <text evidence="1 7">Belongs to the class-II aminoacyl-tRNA synthetase family. Type 1 subfamily.</text>
</comment>
<reference evidence="9" key="1">
    <citation type="thesis" date="2015" institute="Rutgers" country="The State University of New Jersey, 14 College Farm Rd., New Brunswick, NJ, USA">
        <title>Ammonia toxicity in bacteria and its implications for treatment of and resource recovery from highly nitrogenous organic wastes.</title>
        <authorList>
            <person name="Luther A.K."/>
        </authorList>
    </citation>
    <scope>NUCLEOTIDE SEQUENCE</scope>
    <source>
        <strain evidence="9">RT-10B</strain>
    </source>
</reference>
<feature type="binding site" evidence="7">
    <location>
        <position position="453"/>
    </location>
    <ligand>
        <name>L-aspartate</name>
        <dbReference type="ChEBI" id="CHEBI:29991"/>
    </ligand>
</feature>
<dbReference type="NCBIfam" id="NF001750">
    <property type="entry name" value="PRK00476.1"/>
    <property type="match status" value="1"/>
</dbReference>
<feature type="binding site" evidence="7">
    <location>
        <position position="488"/>
    </location>
    <ligand>
        <name>ATP</name>
        <dbReference type="ChEBI" id="CHEBI:30616"/>
    </ligand>
</feature>
<protein>
    <recommendedName>
        <fullName evidence="7">Aspartate--tRNA ligase</fullName>
        <ecNumber evidence="7">6.1.1.12</ecNumber>
    </recommendedName>
    <alternativeName>
        <fullName evidence="7">Aspartyl-tRNA synthetase</fullName>
        <shortName evidence="7">AspRS</shortName>
    </alternativeName>
</protein>
<comment type="subunit">
    <text evidence="7">Homodimer.</text>
</comment>
<dbReference type="OrthoDB" id="9802326at2"/>
<dbReference type="InterPro" id="IPR004365">
    <property type="entry name" value="NA-bd_OB_tRNA"/>
</dbReference>
<keyword evidence="6 7" id="KW-0030">Aminoacyl-tRNA synthetase</keyword>
<dbReference type="Pfam" id="PF00152">
    <property type="entry name" value="tRNA-synt_2"/>
    <property type="match status" value="1"/>
</dbReference>
<name>A0A2P7Q0V6_9FIRM</name>
<keyword evidence="3 7" id="KW-0547">Nucleotide-binding</keyword>
<feature type="binding site" evidence="7">
    <location>
        <position position="225"/>
    </location>
    <ligand>
        <name>L-aspartate</name>
        <dbReference type="ChEBI" id="CHEBI:29991"/>
    </ligand>
</feature>
<evidence type="ECO:0000256" key="7">
    <source>
        <dbReference type="HAMAP-Rule" id="MF_00044"/>
    </source>
</evidence>
<keyword evidence="2 7" id="KW-0436">Ligase</keyword>
<comment type="catalytic activity">
    <reaction evidence="7">
        <text>tRNA(Asp) + L-aspartate + ATP = L-aspartyl-tRNA(Asp) + AMP + diphosphate</text>
        <dbReference type="Rhea" id="RHEA:19649"/>
        <dbReference type="Rhea" id="RHEA-COMP:9660"/>
        <dbReference type="Rhea" id="RHEA-COMP:9678"/>
        <dbReference type="ChEBI" id="CHEBI:29991"/>
        <dbReference type="ChEBI" id="CHEBI:30616"/>
        <dbReference type="ChEBI" id="CHEBI:33019"/>
        <dbReference type="ChEBI" id="CHEBI:78442"/>
        <dbReference type="ChEBI" id="CHEBI:78516"/>
        <dbReference type="ChEBI" id="CHEBI:456215"/>
        <dbReference type="EC" id="6.1.1.12"/>
    </reaction>
</comment>
<evidence type="ECO:0000256" key="2">
    <source>
        <dbReference type="ARBA" id="ARBA00022598"/>
    </source>
</evidence>
<feature type="binding site" evidence="7">
    <location>
        <position position="495"/>
    </location>
    <ligand>
        <name>L-aspartate</name>
        <dbReference type="ChEBI" id="CHEBI:29991"/>
    </ligand>
</feature>
<dbReference type="CDD" id="cd04317">
    <property type="entry name" value="EcAspRS_like_N"/>
    <property type="match status" value="1"/>
</dbReference>
<keyword evidence="7" id="KW-0963">Cytoplasm</keyword>
<dbReference type="AlphaFoldDB" id="A0A2P7Q0V6"/>
<dbReference type="InterPro" id="IPR045864">
    <property type="entry name" value="aa-tRNA-synth_II/BPL/LPL"/>
</dbReference>
<dbReference type="GO" id="GO:0003676">
    <property type="term" value="F:nucleic acid binding"/>
    <property type="evidence" value="ECO:0007669"/>
    <property type="project" value="InterPro"/>
</dbReference>
<dbReference type="EMBL" id="JYGE01000003">
    <property type="protein sequence ID" value="PSJ31613.1"/>
    <property type="molecule type" value="Genomic_DNA"/>
</dbReference>
<evidence type="ECO:0000259" key="8">
    <source>
        <dbReference type="PROSITE" id="PS50862"/>
    </source>
</evidence>
<dbReference type="Gene3D" id="2.40.50.140">
    <property type="entry name" value="Nucleic acid-binding proteins"/>
    <property type="match status" value="1"/>
</dbReference>
<dbReference type="PANTHER" id="PTHR22594:SF5">
    <property type="entry name" value="ASPARTATE--TRNA LIGASE, MITOCHONDRIAL"/>
    <property type="match status" value="1"/>
</dbReference>
<feature type="binding site" evidence="7">
    <location>
        <begin position="225"/>
        <end position="227"/>
    </location>
    <ligand>
        <name>ATP</name>
        <dbReference type="ChEBI" id="CHEBI:30616"/>
    </ligand>
</feature>
<dbReference type="PANTHER" id="PTHR22594">
    <property type="entry name" value="ASPARTYL/LYSYL-TRNA SYNTHETASE"/>
    <property type="match status" value="1"/>
</dbReference>
<dbReference type="InterPro" id="IPR047090">
    <property type="entry name" value="AspRS_core"/>
</dbReference>
<dbReference type="GO" id="GO:0004815">
    <property type="term" value="F:aspartate-tRNA ligase activity"/>
    <property type="evidence" value="ECO:0007669"/>
    <property type="project" value="UniProtKB-UniRule"/>
</dbReference>
<dbReference type="GO" id="GO:0006422">
    <property type="term" value="P:aspartyl-tRNA aminoacylation"/>
    <property type="evidence" value="ECO:0007669"/>
    <property type="project" value="UniProtKB-UniRule"/>
</dbReference>
<comment type="subcellular location">
    <subcellularLocation>
        <location evidence="7">Cytoplasm</location>
    </subcellularLocation>
</comment>
<dbReference type="GO" id="GO:0016740">
    <property type="term" value="F:transferase activity"/>
    <property type="evidence" value="ECO:0007669"/>
    <property type="project" value="UniProtKB-ARBA"/>
</dbReference>
<gene>
    <name evidence="7" type="primary">aspS</name>
    <name evidence="9" type="ORF">UF10_02975</name>
</gene>
<dbReference type="GO" id="GO:0005737">
    <property type="term" value="C:cytoplasm"/>
    <property type="evidence" value="ECO:0007669"/>
    <property type="project" value="UniProtKB-SubCell"/>
</dbReference>
<dbReference type="InterPro" id="IPR004364">
    <property type="entry name" value="Aa-tRNA-synt_II"/>
</dbReference>
<evidence type="ECO:0000313" key="9">
    <source>
        <dbReference type="EMBL" id="PSJ31613.1"/>
    </source>
</evidence>
<dbReference type="PRINTS" id="PR01042">
    <property type="entry name" value="TRNASYNTHASP"/>
</dbReference>
<dbReference type="SUPFAM" id="SSF55681">
    <property type="entry name" value="Class II aaRS and biotin synthetases"/>
    <property type="match status" value="1"/>
</dbReference>
<organism evidence="9 10">
    <name type="scientific">Peptostreptococcus russellii</name>
    <dbReference type="NCBI Taxonomy" id="215200"/>
    <lineage>
        <taxon>Bacteria</taxon>
        <taxon>Bacillati</taxon>
        <taxon>Bacillota</taxon>
        <taxon>Clostridia</taxon>
        <taxon>Peptostreptococcales</taxon>
        <taxon>Peptostreptococcaceae</taxon>
        <taxon>Peptostreptococcus</taxon>
    </lineage>
</organism>
<dbReference type="GO" id="GO:0140096">
    <property type="term" value="F:catalytic activity, acting on a protein"/>
    <property type="evidence" value="ECO:0007669"/>
    <property type="project" value="UniProtKB-ARBA"/>
</dbReference>
<dbReference type="InterPro" id="IPR002312">
    <property type="entry name" value="Asp/Asn-tRNA-synth_IIb"/>
</dbReference>
<dbReference type="GO" id="GO:0005524">
    <property type="term" value="F:ATP binding"/>
    <property type="evidence" value="ECO:0007669"/>
    <property type="project" value="UniProtKB-UniRule"/>
</dbReference>
<keyword evidence="4 7" id="KW-0067">ATP-binding</keyword>
<dbReference type="Pfam" id="PF02938">
    <property type="entry name" value="GAD"/>
    <property type="match status" value="1"/>
</dbReference>
<dbReference type="EC" id="6.1.1.12" evidence="7"/>
<feature type="domain" description="Aminoacyl-transfer RNA synthetases class-II family profile" evidence="8">
    <location>
        <begin position="146"/>
        <end position="569"/>
    </location>
</feature>
<feature type="binding site" evidence="7">
    <location>
        <position position="234"/>
    </location>
    <ligand>
        <name>ATP</name>
        <dbReference type="ChEBI" id="CHEBI:30616"/>
    </ligand>
</feature>
<evidence type="ECO:0000313" key="10">
    <source>
        <dbReference type="Proteomes" id="UP000241434"/>
    </source>
</evidence>
<dbReference type="Gene3D" id="3.30.1360.30">
    <property type="entry name" value="GAD-like domain"/>
    <property type="match status" value="1"/>
</dbReference>
<dbReference type="InterPro" id="IPR004524">
    <property type="entry name" value="Asp-tRNA-ligase_1"/>
</dbReference>
<proteinExistence type="inferred from homology"/>
<dbReference type="HAMAP" id="MF_00044">
    <property type="entry name" value="Asp_tRNA_synth_type1"/>
    <property type="match status" value="1"/>
</dbReference>
<evidence type="ECO:0000256" key="5">
    <source>
        <dbReference type="ARBA" id="ARBA00022917"/>
    </source>
</evidence>
<dbReference type="InterPro" id="IPR047089">
    <property type="entry name" value="Asp-tRNA-ligase_1_N"/>
</dbReference>
<comment type="caution">
    <text evidence="7">Lacks conserved residue(s) required for the propagation of feature annotation.</text>
</comment>
<sequence length="597" mass="67782">MDNLKGFKRTCYAGELRSSDIGKEVIIMGWVQKKRNLGGLVFVDLRDRGGISQVVFDSDVSQEAFEKAEKLGSEYVIAVRGKVCERQSKNPNIPTGEIEIFAEELRVLNESQTPPIYIKDDDDVSEALRLKYRYLDLRKPKMQRNLMLRHKVANVVRNYLSDNNFCEIETPFLVKPTPEGARDYLVPSRVNPGRFYALPQSPQLYKQLLMVSGMDRYFQIVKCFRDEDLRADRQPEFTQIDCEMSFVEEEDVMTMMEGMLKKIFKDVMDREISIPFPRMTYAEAMSRYGSDKPDTRYGLEFVNITDKVANCGFKVFSGCAKEGYSVRGINVEGGADEFTRKGITHLEDHAKTYKAKGLAWMKITDEGVTSPIAKFFNEEELDSIIKSMNAKVGDLLLFVADKDSVVFDALGQVRIAVANKLNLADKNQFNMLWVTEFPIFEEDEENGRFTAMHHPFTSPLDEDVDHLENGDKLKLRAKAYDIVMNGYEVGGGSIRISDSNVQQKMFRALGFTDEEAYNKFGFLIDAFKFGTPPHGGLAFGLDRLVMLLAGADNIREVIAFPKNQNAVCPMTNAPSLAEDEQLEELSIKIDINEEIED</sequence>
<dbReference type="Pfam" id="PF01336">
    <property type="entry name" value="tRNA_anti-codon"/>
    <property type="match status" value="1"/>
</dbReference>
<dbReference type="NCBIfam" id="TIGR00459">
    <property type="entry name" value="aspS_bact"/>
    <property type="match status" value="1"/>
</dbReference>
<evidence type="ECO:0000256" key="4">
    <source>
        <dbReference type="ARBA" id="ARBA00022840"/>
    </source>
</evidence>
<dbReference type="RefSeq" id="WP_106776349.1">
    <property type="nucleotide sequence ID" value="NZ_JBGGGQ010000001.1"/>
</dbReference>
<keyword evidence="5 7" id="KW-0648">Protein biosynthesis</keyword>
<dbReference type="InterPro" id="IPR006195">
    <property type="entry name" value="aa-tRNA-synth_II"/>
</dbReference>
<feature type="binding site" evidence="7">
    <location>
        <position position="179"/>
    </location>
    <ligand>
        <name>L-aspartate</name>
        <dbReference type="ChEBI" id="CHEBI:29991"/>
    </ligand>
</feature>
<dbReference type="InterPro" id="IPR012340">
    <property type="entry name" value="NA-bd_OB-fold"/>
</dbReference>
<keyword evidence="10" id="KW-1185">Reference proteome</keyword>
<feature type="binding site" evidence="7">
    <location>
        <begin position="540"/>
        <end position="543"/>
    </location>
    <ligand>
        <name>ATP</name>
        <dbReference type="ChEBI" id="CHEBI:30616"/>
    </ligand>
</feature>
<dbReference type="InterPro" id="IPR004115">
    <property type="entry name" value="GAD-like_sf"/>
</dbReference>
<evidence type="ECO:0000256" key="3">
    <source>
        <dbReference type="ARBA" id="ARBA00022741"/>
    </source>
</evidence>
<comment type="caution">
    <text evidence="9">The sequence shown here is derived from an EMBL/GenBank/DDBJ whole genome shotgun (WGS) entry which is preliminary data.</text>
</comment>
<feature type="region of interest" description="Aspartate" evidence="7">
    <location>
        <begin position="203"/>
        <end position="206"/>
    </location>
</feature>
<dbReference type="CDD" id="cd00777">
    <property type="entry name" value="AspRS_core"/>
    <property type="match status" value="1"/>
</dbReference>
<dbReference type="PROSITE" id="PS50862">
    <property type="entry name" value="AA_TRNA_LIGASE_II"/>
    <property type="match status" value="1"/>
</dbReference>
<dbReference type="Proteomes" id="UP000241434">
    <property type="component" value="Unassembled WGS sequence"/>
</dbReference>